<reference evidence="2" key="2">
    <citation type="submission" date="2025-09" db="UniProtKB">
        <authorList>
            <consortium name="Ensembl"/>
        </authorList>
    </citation>
    <scope>IDENTIFICATION</scope>
</reference>
<accession>A0A8C5RZ49</accession>
<name>A0A8C5RZ49_LATLA</name>
<dbReference type="Pfam" id="PF25999">
    <property type="entry name" value="SYNRG_C"/>
    <property type="match status" value="1"/>
</dbReference>
<dbReference type="Ensembl" id="ENSLLTT00000011167.1">
    <property type="protein sequence ID" value="ENSLLTP00000010760.1"/>
    <property type="gene ID" value="ENSLLTG00000008257.1"/>
</dbReference>
<dbReference type="AlphaFoldDB" id="A0A8C5RZ49"/>
<dbReference type="GeneTree" id="ENSGT00390000010789"/>
<proteinExistence type="predicted"/>
<feature type="domain" description="Synergin gamma C-terminal" evidence="1">
    <location>
        <begin position="3"/>
        <end position="173"/>
    </location>
</feature>
<dbReference type="Proteomes" id="UP000694406">
    <property type="component" value="Unplaced"/>
</dbReference>
<dbReference type="PANTHER" id="PTHR15463">
    <property type="entry name" value="AP1 GAMMA SUBUNIT BINDING PROTEIN 1"/>
    <property type="match status" value="1"/>
</dbReference>
<evidence type="ECO:0000259" key="1">
    <source>
        <dbReference type="Pfam" id="PF25999"/>
    </source>
</evidence>
<dbReference type="InterPro" id="IPR039656">
    <property type="entry name" value="SYNRG"/>
</dbReference>
<reference evidence="2" key="1">
    <citation type="submission" date="2025-08" db="UniProtKB">
        <authorList>
            <consortium name="Ensembl"/>
        </authorList>
    </citation>
    <scope>IDENTIFICATION</scope>
</reference>
<protein>
    <recommendedName>
        <fullName evidence="1">Synergin gamma C-terminal domain-containing protein</fullName>
    </recommendedName>
</protein>
<organism evidence="2 3">
    <name type="scientific">Laticauda laticaudata</name>
    <name type="common">Blue-ringed sea krait</name>
    <name type="synonym">Blue-lipped sea krait</name>
    <dbReference type="NCBI Taxonomy" id="8630"/>
    <lineage>
        <taxon>Eukaryota</taxon>
        <taxon>Metazoa</taxon>
        <taxon>Chordata</taxon>
        <taxon>Craniata</taxon>
        <taxon>Vertebrata</taxon>
        <taxon>Euteleostomi</taxon>
        <taxon>Lepidosauria</taxon>
        <taxon>Squamata</taxon>
        <taxon>Bifurcata</taxon>
        <taxon>Unidentata</taxon>
        <taxon>Episquamata</taxon>
        <taxon>Toxicofera</taxon>
        <taxon>Serpentes</taxon>
        <taxon>Colubroidea</taxon>
        <taxon>Elapidae</taxon>
        <taxon>Laticaudinae</taxon>
        <taxon>Laticauda</taxon>
    </lineage>
</organism>
<dbReference type="InterPro" id="IPR059024">
    <property type="entry name" value="SYNRG_C"/>
</dbReference>
<dbReference type="PANTHER" id="PTHR15463:SF2">
    <property type="entry name" value="SYNERGIN GAMMA"/>
    <property type="match status" value="1"/>
</dbReference>
<evidence type="ECO:0000313" key="3">
    <source>
        <dbReference type="Proteomes" id="UP000694406"/>
    </source>
</evidence>
<evidence type="ECO:0000313" key="2">
    <source>
        <dbReference type="Ensembl" id="ENSLLTP00000010760.1"/>
    </source>
</evidence>
<dbReference type="GO" id="GO:0030130">
    <property type="term" value="C:clathrin coat of trans-Golgi network vesicle"/>
    <property type="evidence" value="ECO:0007669"/>
    <property type="project" value="TreeGrafter"/>
</dbReference>
<keyword evidence="3" id="KW-1185">Reference proteome</keyword>
<sequence>MNSSTAHLIRCLQQIHKVIRKANEILAGISQPSVCREVLLSTPGTAYIWGLSEIYQISKRLGDAVSARKLTSELLLQTLREVDLAWNNLLSFLVFGRSVFQPLLLPPLPVSEPCKTNLAKSELNHVCGICLTEISREPQVPSGSLDPVLYQGLFYHVGCANFWLNCVDSMLPRES</sequence>